<feature type="domain" description="DSBA-like thioredoxin" evidence="7">
    <location>
        <begin position="45"/>
        <end position="199"/>
    </location>
</feature>
<organism evidence="8 9">
    <name type="scientific">Campylobacter massiliensis</name>
    <dbReference type="NCBI Taxonomy" id="2762557"/>
    <lineage>
        <taxon>Bacteria</taxon>
        <taxon>Pseudomonadati</taxon>
        <taxon>Campylobacterota</taxon>
        <taxon>Epsilonproteobacteria</taxon>
        <taxon>Campylobacterales</taxon>
        <taxon>Campylobacteraceae</taxon>
        <taxon>Campylobacter</taxon>
    </lineage>
</organism>
<feature type="chain" id="PRO_5032708106" description="Thiol:disulfide interchange protein DsbA" evidence="6">
    <location>
        <begin position="24"/>
        <end position="217"/>
    </location>
</feature>
<sequence>MKAISKIIRALAAVCLLGIGANALEEGTDYQTLEKPLSVPKDSVVKVFSYECVHCYKFDRTVTPKLFSELDGVKFIPYHLKTKGKLGETASKIFAAMIVLDEANDVSLLSDKSKFKKAKFAIYKATHDKDDDFNGGKDKARFIKEALSAAGVNDADYDKALASERAQEILKTWDDSYDVAKIQGVPAYVVGGKYLINVKAIGSVDAMAAAVRELLAK</sequence>
<dbReference type="Proteomes" id="UP000552683">
    <property type="component" value="Unassembled WGS sequence"/>
</dbReference>
<gene>
    <name evidence="8" type="ORF">H7R39_04285</name>
</gene>
<name>A0A842J3V5_9BACT</name>
<dbReference type="Pfam" id="PF01323">
    <property type="entry name" value="DSBA"/>
    <property type="match status" value="1"/>
</dbReference>
<keyword evidence="5" id="KW-0676">Redox-active center</keyword>
<dbReference type="EMBL" id="JACLZK010000001">
    <property type="protein sequence ID" value="MBC2882486.1"/>
    <property type="molecule type" value="Genomic_DNA"/>
</dbReference>
<evidence type="ECO:0000259" key="7">
    <source>
        <dbReference type="Pfam" id="PF01323"/>
    </source>
</evidence>
<dbReference type="RefSeq" id="WP_185898100.1">
    <property type="nucleotide sequence ID" value="NZ_JACLZK010000001.1"/>
</dbReference>
<dbReference type="InterPro" id="IPR001853">
    <property type="entry name" value="DSBA-like_thioredoxin_dom"/>
</dbReference>
<evidence type="ECO:0000256" key="5">
    <source>
        <dbReference type="ARBA" id="ARBA00023284"/>
    </source>
</evidence>
<evidence type="ECO:0000256" key="6">
    <source>
        <dbReference type="SAM" id="SignalP"/>
    </source>
</evidence>
<evidence type="ECO:0000256" key="2">
    <source>
        <dbReference type="ARBA" id="ARBA00013831"/>
    </source>
</evidence>
<dbReference type="PANTHER" id="PTHR35891">
    <property type="entry name" value="THIOL:DISULFIDE INTERCHANGE PROTEIN DSBA"/>
    <property type="match status" value="1"/>
</dbReference>
<comment type="similarity">
    <text evidence="1">Belongs to the thioredoxin family. DsbA subfamily.</text>
</comment>
<dbReference type="SUPFAM" id="SSF52833">
    <property type="entry name" value="Thioredoxin-like"/>
    <property type="match status" value="1"/>
</dbReference>
<evidence type="ECO:0000256" key="1">
    <source>
        <dbReference type="ARBA" id="ARBA00005791"/>
    </source>
</evidence>
<evidence type="ECO:0000256" key="3">
    <source>
        <dbReference type="ARBA" id="ARBA00022729"/>
    </source>
</evidence>
<dbReference type="InterPro" id="IPR050824">
    <property type="entry name" value="Thiol_disulfide_DsbA"/>
</dbReference>
<dbReference type="CDD" id="cd03019">
    <property type="entry name" value="DsbA_DsbA"/>
    <property type="match status" value="1"/>
</dbReference>
<dbReference type="InterPro" id="IPR036249">
    <property type="entry name" value="Thioredoxin-like_sf"/>
</dbReference>
<feature type="signal peptide" evidence="6">
    <location>
        <begin position="1"/>
        <end position="23"/>
    </location>
</feature>
<comment type="caution">
    <text evidence="8">The sequence shown here is derived from an EMBL/GenBank/DDBJ whole genome shotgun (WGS) entry which is preliminary data.</text>
</comment>
<dbReference type="Gene3D" id="3.40.30.10">
    <property type="entry name" value="Glutaredoxin"/>
    <property type="match status" value="1"/>
</dbReference>
<dbReference type="PANTHER" id="PTHR35891:SF3">
    <property type="entry name" value="THIOL:DISULFIDE INTERCHANGE PROTEIN DSBL"/>
    <property type="match status" value="1"/>
</dbReference>
<dbReference type="AlphaFoldDB" id="A0A842J3V5"/>
<evidence type="ECO:0000313" key="8">
    <source>
        <dbReference type="EMBL" id="MBC2882486.1"/>
    </source>
</evidence>
<keyword evidence="9" id="KW-1185">Reference proteome</keyword>
<evidence type="ECO:0000256" key="4">
    <source>
        <dbReference type="ARBA" id="ARBA00023157"/>
    </source>
</evidence>
<reference evidence="8 9" key="1">
    <citation type="submission" date="2020-08" db="EMBL/GenBank/DDBJ databases">
        <title>Complete genome and description of Campylobacter massiliensis Marseille-Q3452 sp. nov.</title>
        <authorList>
            <person name="Antezack A."/>
        </authorList>
    </citation>
    <scope>NUCLEOTIDE SEQUENCE [LARGE SCALE GENOMIC DNA]</scope>
    <source>
        <strain evidence="8 9">Marseille-Q3452</strain>
    </source>
</reference>
<keyword evidence="3 6" id="KW-0732">Signal</keyword>
<dbReference type="PIRSF" id="PIRSF001488">
    <property type="entry name" value="Tdi_protein"/>
    <property type="match status" value="1"/>
</dbReference>
<dbReference type="InterPro" id="IPR023205">
    <property type="entry name" value="DsbA/DsbL"/>
</dbReference>
<evidence type="ECO:0000313" key="9">
    <source>
        <dbReference type="Proteomes" id="UP000552683"/>
    </source>
</evidence>
<dbReference type="GO" id="GO:0016491">
    <property type="term" value="F:oxidoreductase activity"/>
    <property type="evidence" value="ECO:0007669"/>
    <property type="project" value="InterPro"/>
</dbReference>
<protein>
    <recommendedName>
        <fullName evidence="2">Thiol:disulfide interchange protein DsbA</fullName>
    </recommendedName>
</protein>
<keyword evidence="4" id="KW-1015">Disulfide bond</keyword>
<accession>A0A842J3V5</accession>
<proteinExistence type="inferred from homology"/>